<gene>
    <name evidence="2" type="ORF">CPB84DRAFT_1734556</name>
</gene>
<proteinExistence type="predicted"/>
<reference evidence="2" key="1">
    <citation type="submission" date="2020-11" db="EMBL/GenBank/DDBJ databases">
        <authorList>
            <consortium name="DOE Joint Genome Institute"/>
            <person name="Ahrendt S."/>
            <person name="Riley R."/>
            <person name="Andreopoulos W."/>
            <person name="LaButti K."/>
            <person name="Pangilinan J."/>
            <person name="Ruiz-duenas F.J."/>
            <person name="Barrasa J.M."/>
            <person name="Sanchez-Garcia M."/>
            <person name="Camarero S."/>
            <person name="Miyauchi S."/>
            <person name="Serrano A."/>
            <person name="Linde D."/>
            <person name="Babiker R."/>
            <person name="Drula E."/>
            <person name="Ayuso-Fernandez I."/>
            <person name="Pacheco R."/>
            <person name="Padilla G."/>
            <person name="Ferreira P."/>
            <person name="Barriuso J."/>
            <person name="Kellner H."/>
            <person name="Castanera R."/>
            <person name="Alfaro M."/>
            <person name="Ramirez L."/>
            <person name="Pisabarro A.G."/>
            <person name="Kuo A."/>
            <person name="Tritt A."/>
            <person name="Lipzen A."/>
            <person name="He G."/>
            <person name="Yan M."/>
            <person name="Ng V."/>
            <person name="Cullen D."/>
            <person name="Martin F."/>
            <person name="Rosso M.-N."/>
            <person name="Henrissat B."/>
            <person name="Hibbett D."/>
            <person name="Martinez A.T."/>
            <person name="Grigoriev I.V."/>
        </authorList>
    </citation>
    <scope>NUCLEOTIDE SEQUENCE</scope>
    <source>
        <strain evidence="2">AH 44721</strain>
    </source>
</reference>
<dbReference type="PANTHER" id="PTHR35179">
    <property type="entry name" value="PROTEIN CBG02620"/>
    <property type="match status" value="1"/>
</dbReference>
<dbReference type="PANTHER" id="PTHR35179:SF2">
    <property type="entry name" value="START DOMAIN-CONTAINING PROTEIN"/>
    <property type="match status" value="1"/>
</dbReference>
<dbReference type="AlphaFoldDB" id="A0A9P5NF03"/>
<evidence type="ECO:0000313" key="3">
    <source>
        <dbReference type="Proteomes" id="UP000724874"/>
    </source>
</evidence>
<organism evidence="2 3">
    <name type="scientific">Gymnopilus junonius</name>
    <name type="common">Spectacular rustgill mushroom</name>
    <name type="synonym">Gymnopilus spectabilis subsp. junonius</name>
    <dbReference type="NCBI Taxonomy" id="109634"/>
    <lineage>
        <taxon>Eukaryota</taxon>
        <taxon>Fungi</taxon>
        <taxon>Dikarya</taxon>
        <taxon>Basidiomycota</taxon>
        <taxon>Agaricomycotina</taxon>
        <taxon>Agaricomycetes</taxon>
        <taxon>Agaricomycetidae</taxon>
        <taxon>Agaricales</taxon>
        <taxon>Agaricineae</taxon>
        <taxon>Hymenogastraceae</taxon>
        <taxon>Gymnopilus</taxon>
    </lineage>
</organism>
<accession>A0A9P5NF03</accession>
<dbReference type="EMBL" id="JADNYJ010000113">
    <property type="protein sequence ID" value="KAF8883761.1"/>
    <property type="molecule type" value="Genomic_DNA"/>
</dbReference>
<comment type="caution">
    <text evidence="2">The sequence shown here is derived from an EMBL/GenBank/DDBJ whole genome shotgun (WGS) entry which is preliminary data.</text>
</comment>
<protein>
    <recommendedName>
        <fullName evidence="4">Geranylgeranyl pyrophosphate synthetase</fullName>
    </recommendedName>
</protein>
<name>A0A9P5NF03_GYMJU</name>
<evidence type="ECO:0008006" key="4">
    <source>
        <dbReference type="Google" id="ProtNLM"/>
    </source>
</evidence>
<dbReference type="OrthoDB" id="420564at2759"/>
<feature type="compositionally biased region" description="Polar residues" evidence="1">
    <location>
        <begin position="26"/>
        <end position="48"/>
    </location>
</feature>
<dbReference type="Proteomes" id="UP000724874">
    <property type="component" value="Unassembled WGS sequence"/>
</dbReference>
<sequence>MAANSYQSPWRGSIVMAPSGRSFSQGASHYRSGSFSPRTSLGASSAQETLPPDLNMMDGLKKAPLQVVAIPKSDAVQDNVKVEDCAYIGSYNWLKRDEPTILVPGSPPQWQNRATPYTIPPDTGVFFSDQNGYRIPKTVLLPLIVAVNKHAETSKSLPFDWPSMDIVTDRNNLRKLMRWVSGNAERDFRIDLQLAGKRTVLMNRWEKRTREAFSGRTFGYSFEKASTSPAPGCKDSTGHHRIISYDLNGLKMVVRFEVDACIPPPAKYPRKSISSIDELADSLNAVSLSSPSRRAGDLHVMEGGTVVSATAVIELTTRSQASMKSRFFDWKEAYPQLFFSQTAHHFLAIHQRGRFYDVQKRKLSSDELQTIEADAQVDLKRVRMALELIQDIVMKHGKKGRISLVCVNGVLNVYERDSDDSCLPDPIMDLFETS</sequence>
<evidence type="ECO:0000313" key="2">
    <source>
        <dbReference type="EMBL" id="KAF8883761.1"/>
    </source>
</evidence>
<evidence type="ECO:0000256" key="1">
    <source>
        <dbReference type="SAM" id="MobiDB-lite"/>
    </source>
</evidence>
<feature type="region of interest" description="Disordered" evidence="1">
    <location>
        <begin position="26"/>
        <end position="54"/>
    </location>
</feature>
<keyword evidence="3" id="KW-1185">Reference proteome</keyword>